<dbReference type="InterPro" id="IPR036397">
    <property type="entry name" value="RNaseH_sf"/>
</dbReference>
<dbReference type="GO" id="GO:0003676">
    <property type="term" value="F:nucleic acid binding"/>
    <property type="evidence" value="ECO:0007669"/>
    <property type="project" value="InterPro"/>
</dbReference>
<reference evidence="2 3" key="1">
    <citation type="journal article" date="2014" name="Genome Biol. Evol.">
        <title>The secreted proteins of Achlya hypogyna and Thraustotheca clavata identify the ancestral oomycete secretome and reveal gene acquisitions by horizontal gene transfer.</title>
        <authorList>
            <person name="Misner I."/>
            <person name="Blouin N."/>
            <person name="Leonard G."/>
            <person name="Richards T.A."/>
            <person name="Lane C.E."/>
        </authorList>
    </citation>
    <scope>NUCLEOTIDE SEQUENCE [LARGE SCALE GENOMIC DNA]</scope>
    <source>
        <strain evidence="2 3">ATCC 48635</strain>
    </source>
</reference>
<evidence type="ECO:0000313" key="3">
    <source>
        <dbReference type="Proteomes" id="UP000243579"/>
    </source>
</evidence>
<dbReference type="OrthoDB" id="78715at2759"/>
<dbReference type="Gene3D" id="3.30.420.10">
    <property type="entry name" value="Ribonuclease H-like superfamily/Ribonuclease H"/>
    <property type="match status" value="1"/>
</dbReference>
<dbReference type="EMBL" id="JNBR01000706">
    <property type="protein sequence ID" value="OQR89911.1"/>
    <property type="molecule type" value="Genomic_DNA"/>
</dbReference>
<dbReference type="PANTHER" id="PTHR33939:SF1">
    <property type="entry name" value="DUF4371 DOMAIN-CONTAINING PROTEIN"/>
    <property type="match status" value="1"/>
</dbReference>
<evidence type="ECO:0008006" key="4">
    <source>
        <dbReference type="Google" id="ProtNLM"/>
    </source>
</evidence>
<feature type="compositionally biased region" description="Low complexity" evidence="1">
    <location>
        <begin position="157"/>
        <end position="170"/>
    </location>
</feature>
<dbReference type="PANTHER" id="PTHR33939">
    <property type="entry name" value="PROTEIN CBG22215"/>
    <property type="match status" value="1"/>
</dbReference>
<accession>A0A1V9YW25</accession>
<keyword evidence="3" id="KW-1185">Reference proteome</keyword>
<dbReference type="Proteomes" id="UP000243579">
    <property type="component" value="Unassembled WGS sequence"/>
</dbReference>
<gene>
    <name evidence="2" type="ORF">ACHHYP_05947</name>
</gene>
<evidence type="ECO:0000256" key="1">
    <source>
        <dbReference type="SAM" id="MobiDB-lite"/>
    </source>
</evidence>
<dbReference type="AlphaFoldDB" id="A0A1V9YW25"/>
<sequence>MKNACIVLDDAKYHKCLQASTPRKGWKEELLQKECERLGIAFSADHFKDILWQKLETHATVVKAIVVTIAAAKRHEVFYSPPSHSRLQPIEMVWAIIKGDVGRGYQDDRTFQEVRHALDNAFAAATLQAIYGCVKKSEEELKPLYKYLQENDELGNDDSSSGESAADANDTSIESGNDESG</sequence>
<protein>
    <recommendedName>
        <fullName evidence="4">Tc1-like transposase DDE domain-containing protein</fullName>
    </recommendedName>
</protein>
<comment type="caution">
    <text evidence="2">The sequence shown here is derived from an EMBL/GenBank/DDBJ whole genome shotgun (WGS) entry which is preliminary data.</text>
</comment>
<feature type="region of interest" description="Disordered" evidence="1">
    <location>
        <begin position="152"/>
        <end position="181"/>
    </location>
</feature>
<organism evidence="2 3">
    <name type="scientific">Achlya hypogyna</name>
    <name type="common">Oomycete</name>
    <name type="synonym">Protoachlya hypogyna</name>
    <dbReference type="NCBI Taxonomy" id="1202772"/>
    <lineage>
        <taxon>Eukaryota</taxon>
        <taxon>Sar</taxon>
        <taxon>Stramenopiles</taxon>
        <taxon>Oomycota</taxon>
        <taxon>Saprolegniomycetes</taxon>
        <taxon>Saprolegniales</taxon>
        <taxon>Achlyaceae</taxon>
        <taxon>Achlya</taxon>
    </lineage>
</organism>
<proteinExistence type="predicted"/>
<name>A0A1V9YW25_ACHHY</name>
<evidence type="ECO:0000313" key="2">
    <source>
        <dbReference type="EMBL" id="OQR89911.1"/>
    </source>
</evidence>